<dbReference type="PANTHER" id="PTHR33683:SF46">
    <property type="entry name" value="SUSHI DOMAIN-CONTAINING PROTEIN"/>
    <property type="match status" value="1"/>
</dbReference>
<sequence length="706" mass="77052">MNRHGFVRLSTILIIACQAQFAEVRVSAAHLENINENVSDQVFYHKRRRPISTTAETDPGYVSFTNGKRILCKSIIAIGKTSLWNSERATTTRVDAGAMYYPAEEEFVCERHDGTDVPIDGTEEQIRQLRALLNNGTLVSAESTIEVYLNDPMQAVTGDGQGSYSSTPTNVVIPPGNIVLKDSYVRRNERLTYEGQKPVLVVRVIDKNGLAVPEDANTISDKVFGTNGDTSTMSSQFDACSFHKLEIVWRHGGSIRKQLSAPGVLEVNIGVSLGDSDSGTVRTAMVIAAQEKLGFDLPGPFHHVMFVLEGCYYQDCGWAAYGVQMHEIGHNLNLAHSGGIDKQTYSDHTCLMGNPLYSDDVAKMCYNPAKSFQLAKAGAWYSEDHAISWDSGKSGGSSWAGRIIGAAEYDVNSASFPIAIKLITGSSRDLFVGFNQRAVGPNADNQQASDQVTIIEAGNGYDYAQSYLQATLASGQTQSFPNWRGSNHALTVTVNEINTAVSPGYAYIKIAFGPQPQPSQKPIRQSQSPTRKITGPPVLSTTYMPTYLPTSSESSELQTSNTGNLNKAIKGLMFTVKAKQDVTIRAFDVYARRITKSAVTIYSHPGTYDIGKDGTGWDLVWQATIRLKNKDTTNLGGFDVTIASGMTQSFFIYVDSGMMIKTTANAGEPFEQDEAIIIYEGTAFRREFHNVVGSGQYGGAIKYDLL</sequence>
<dbReference type="Proteomes" id="UP001516023">
    <property type="component" value="Unassembled WGS sequence"/>
</dbReference>
<gene>
    <name evidence="3" type="ORF">HJC23_007767</name>
</gene>
<dbReference type="PANTHER" id="PTHR33683">
    <property type="entry name" value="1, PUTATIVE-RELATED"/>
    <property type="match status" value="1"/>
</dbReference>
<organism evidence="3 4">
    <name type="scientific">Cyclotella cryptica</name>
    <dbReference type="NCBI Taxonomy" id="29204"/>
    <lineage>
        <taxon>Eukaryota</taxon>
        <taxon>Sar</taxon>
        <taxon>Stramenopiles</taxon>
        <taxon>Ochrophyta</taxon>
        <taxon>Bacillariophyta</taxon>
        <taxon>Coscinodiscophyceae</taxon>
        <taxon>Thalassiosirophycidae</taxon>
        <taxon>Stephanodiscales</taxon>
        <taxon>Stephanodiscaceae</taxon>
        <taxon>Cyclotella</taxon>
    </lineage>
</organism>
<name>A0ABD3R2V5_9STRA</name>
<comment type="caution">
    <text evidence="3">The sequence shown here is derived from an EMBL/GenBank/DDBJ whole genome shotgun (WGS) entry which is preliminary data.</text>
</comment>
<accession>A0ABD3R2V5</accession>
<evidence type="ECO:0000313" key="4">
    <source>
        <dbReference type="Proteomes" id="UP001516023"/>
    </source>
</evidence>
<feature type="compositionally biased region" description="Polar residues" evidence="1">
    <location>
        <begin position="518"/>
        <end position="531"/>
    </location>
</feature>
<evidence type="ECO:0000256" key="2">
    <source>
        <dbReference type="SAM" id="SignalP"/>
    </source>
</evidence>
<evidence type="ECO:0000313" key="3">
    <source>
        <dbReference type="EMBL" id="KAL3805806.1"/>
    </source>
</evidence>
<reference evidence="3 4" key="1">
    <citation type="journal article" date="2020" name="G3 (Bethesda)">
        <title>Improved Reference Genome for Cyclotella cryptica CCMP332, a Model for Cell Wall Morphogenesis, Salinity Adaptation, and Lipid Production in Diatoms (Bacillariophyta).</title>
        <authorList>
            <person name="Roberts W.R."/>
            <person name="Downey K.M."/>
            <person name="Ruck E.C."/>
            <person name="Traller J.C."/>
            <person name="Alverson A.J."/>
        </authorList>
    </citation>
    <scope>NUCLEOTIDE SEQUENCE [LARGE SCALE GENOMIC DNA]</scope>
    <source>
        <strain evidence="3 4">CCMP332</strain>
    </source>
</reference>
<feature type="region of interest" description="Disordered" evidence="1">
    <location>
        <begin position="515"/>
        <end position="536"/>
    </location>
</feature>
<protein>
    <recommendedName>
        <fullName evidence="5">Peptidase M11 gametolysin domain-containing protein</fullName>
    </recommendedName>
</protein>
<dbReference type="SUPFAM" id="SSF55486">
    <property type="entry name" value="Metalloproteases ('zincins'), catalytic domain"/>
    <property type="match status" value="1"/>
</dbReference>
<keyword evidence="4" id="KW-1185">Reference proteome</keyword>
<evidence type="ECO:0000256" key="1">
    <source>
        <dbReference type="SAM" id="MobiDB-lite"/>
    </source>
</evidence>
<keyword evidence="2" id="KW-0732">Signal</keyword>
<dbReference type="AlphaFoldDB" id="A0ABD3R2V5"/>
<evidence type="ECO:0008006" key="5">
    <source>
        <dbReference type="Google" id="ProtNLM"/>
    </source>
</evidence>
<feature type="chain" id="PRO_5044888801" description="Peptidase M11 gametolysin domain-containing protein" evidence="2">
    <location>
        <begin position="22"/>
        <end position="706"/>
    </location>
</feature>
<feature type="signal peptide" evidence="2">
    <location>
        <begin position="1"/>
        <end position="21"/>
    </location>
</feature>
<proteinExistence type="predicted"/>
<dbReference type="EMBL" id="JABMIG020000001">
    <property type="protein sequence ID" value="KAL3805806.1"/>
    <property type="molecule type" value="Genomic_DNA"/>
</dbReference>